<name>A0A7I8KKG0_SPIIN</name>
<evidence type="ECO:0000313" key="2">
    <source>
        <dbReference type="EMBL" id="CAA7398277.1"/>
    </source>
</evidence>
<dbReference type="PANTHER" id="PTHR31087">
    <property type="match status" value="1"/>
</dbReference>
<accession>A0A7I8KKG0</accession>
<evidence type="ECO:0000313" key="3">
    <source>
        <dbReference type="Proteomes" id="UP000663760"/>
    </source>
</evidence>
<dbReference type="Gene3D" id="2.40.160.200">
    <property type="entry name" value="LURP1-related"/>
    <property type="match status" value="1"/>
</dbReference>
<dbReference type="Pfam" id="PF04525">
    <property type="entry name" value="LOR"/>
    <property type="match status" value="1"/>
</dbReference>
<dbReference type="OrthoDB" id="748129at2759"/>
<dbReference type="EMBL" id="LR746269">
    <property type="protein sequence ID" value="CAA7398277.1"/>
    <property type="molecule type" value="Genomic_DNA"/>
</dbReference>
<sequence>MAKVHPSAAGVEAAPPVAGGGEAVALTVWRKSLLFNFDGFTAFDGKGDLVFRVDDYGGAAGGIVLMNGAGKALLTARRKKLCWRETWLVYEGEGAKQELSVRKRVHVLPSKALARVTWGGGVYDVEGSYARRTCHVYDEERRRVAEIRRKKGPHGVGLGADVFSLVVQPCFDATVAMAIVLLLEQMLGSR</sequence>
<organism evidence="2 3">
    <name type="scientific">Spirodela intermedia</name>
    <name type="common">Intermediate duckweed</name>
    <dbReference type="NCBI Taxonomy" id="51605"/>
    <lineage>
        <taxon>Eukaryota</taxon>
        <taxon>Viridiplantae</taxon>
        <taxon>Streptophyta</taxon>
        <taxon>Embryophyta</taxon>
        <taxon>Tracheophyta</taxon>
        <taxon>Spermatophyta</taxon>
        <taxon>Magnoliopsida</taxon>
        <taxon>Liliopsida</taxon>
        <taxon>Araceae</taxon>
        <taxon>Lemnoideae</taxon>
        <taxon>Spirodela</taxon>
    </lineage>
</organism>
<dbReference type="PANTHER" id="PTHR31087:SF131">
    <property type="entry name" value="TRANSLATION INITIATION FACTOR 2B FAMILY PROTEIN, PUTATIVE, EXPRESSED-RELATED"/>
    <property type="match status" value="1"/>
</dbReference>
<dbReference type="InterPro" id="IPR025659">
    <property type="entry name" value="Tubby-like_C"/>
</dbReference>
<dbReference type="SUPFAM" id="SSF54518">
    <property type="entry name" value="Tubby C-terminal domain-like"/>
    <property type="match status" value="1"/>
</dbReference>
<protein>
    <submittedName>
        <fullName evidence="2">Uncharacterized protein</fullName>
    </submittedName>
</protein>
<dbReference type="AlphaFoldDB" id="A0A7I8KKG0"/>
<gene>
    <name evidence="2" type="ORF">SI8410_06008942</name>
</gene>
<comment type="similarity">
    <text evidence="1">Belongs to the LOR family.</text>
</comment>
<proteinExistence type="inferred from homology"/>
<dbReference type="InterPro" id="IPR007612">
    <property type="entry name" value="LOR"/>
</dbReference>
<keyword evidence="3" id="KW-1185">Reference proteome</keyword>
<evidence type="ECO:0000256" key="1">
    <source>
        <dbReference type="ARBA" id="ARBA00005437"/>
    </source>
</evidence>
<dbReference type="InterPro" id="IPR038595">
    <property type="entry name" value="LOR_sf"/>
</dbReference>
<reference evidence="2" key="1">
    <citation type="submission" date="2020-02" db="EMBL/GenBank/DDBJ databases">
        <authorList>
            <person name="Scholz U."/>
            <person name="Mascher M."/>
            <person name="Fiebig A."/>
        </authorList>
    </citation>
    <scope>NUCLEOTIDE SEQUENCE</scope>
</reference>
<dbReference type="Proteomes" id="UP000663760">
    <property type="component" value="Chromosome 6"/>
</dbReference>